<dbReference type="InterPro" id="IPR032629">
    <property type="entry name" value="DCB_dom"/>
</dbReference>
<dbReference type="GO" id="GO:0032012">
    <property type="term" value="P:regulation of ARF protein signal transduction"/>
    <property type="evidence" value="ECO:0007669"/>
    <property type="project" value="InterPro"/>
</dbReference>
<reference evidence="5" key="4">
    <citation type="submission" date="2025-09" db="UniProtKB">
        <authorList>
            <consortium name="Ensembl"/>
        </authorList>
    </citation>
    <scope>IDENTIFICATION</scope>
</reference>
<dbReference type="GeneTree" id="ENSGT00530000064150"/>
<feature type="domain" description="SEC7" evidence="4">
    <location>
        <begin position="547"/>
        <end position="754"/>
    </location>
</feature>
<dbReference type="InterPro" id="IPR015403">
    <property type="entry name" value="Mon2/Sec7/BIG1-like_HDS"/>
</dbReference>
<dbReference type="InterPro" id="IPR035999">
    <property type="entry name" value="Sec7_dom_sf"/>
</dbReference>
<reference evidence="5 6" key="1">
    <citation type="submission" date="2018-05" db="EMBL/GenBank/DDBJ databases">
        <authorList>
            <person name="Datahose"/>
        </authorList>
    </citation>
    <scope>NUCLEOTIDE SEQUENCE</scope>
</reference>
<evidence type="ECO:0000259" key="4">
    <source>
        <dbReference type="SMART" id="SM00222"/>
    </source>
</evidence>
<sequence length="2144" mass="236244">MEELLRKLQKDASGHKYKGIRDACVYACEMLQSQNGSAKISPSQLRERCLLPLQMALESKNTKLGQTALTGMQKLLCEDRFVGGASVEVEALEKQLLSQMLEAIRVTPSLHEDLQVEVMKVLLCITYSPNFDINGDSILRIVEVGQPETDATHLHNQIHELLLDVVTVLTVFCEKLESVDSDNQLLQLLYLECILSMLSSCPPTMHLFRGFTDLVWKQLCPSLVAIMGNPVNDKTIASHHGYSAEVDSSCGGLSDQGRGSGCSSSAPARIAPVVRTVCYIAAELVRLVSCVESMKPVLQSLYHRILLYPPPQHRTEAIRIMKEILGSPQRLYDLAGPCMAEPETRKRSFSKRKSHLDLLRLVMDGMTEACMKGGIEACYSSVSCACALLSALDELSQGRGIQPEQARLLLRRLDDLKDGTESTRESMEINEADFRWQRHILSSSSNVATTGTTERSPDISIRITTETGQTTLDLEVGELGLAVGHTSPEECGEDARLPSPSFCGDQEETKHEGGAVPPDVVQRSHALVYPDITNFLSVESRSRSHHGGGSRYSESNFSMEEQDLSRTEFDSCDQYSMAAEKDSGRSDVSDIGSDNMSLADEDQQLSRDFPGHRSLRTAALSLKLLRNQEADQQSARLFVQSLAGQLPRLLGMSTATEVDMSLQNFSSTFCGIHSPGFETGDTLSCQSLMNADGLYLVSYYALLLNLKLCCCGYYKRRTLTPKEFVRLIQSSGILVVLSQAWIEELYHQVLERNLLAESGFSGSSEDHTLPLITMLTDIDGLGSSAIGGQLIRRASSHAPLGCEKPCSDAVMAGAVFSRFILTGVWKNLIDVLSTPLTGRMAGSSKGLAFILGAEGVKEQSQRERDTICLSLDGLRKAAALSCALGVAANCASALAQMAAASCVQEEKEEKEVGETGDAIAQVKQRVEQRLEQIGRPQGVRLHTAHVLCMDAILNVGLEMGSHNHDCWPHVFRVTEYISSLEHTHFSDGSAQPSSLTTITQQSQQMAGIDLGLELSCEPSPEASDLSLSQPVIQPLSIQELLKESGRGGRGLDLKSGSLMTGTSAAKAVCTLSTQADRLFEEGATKLNLVGLVGFLQQLRKASQSQLFDSHTETGDYSLAMPGEAKSTLDRRSALHLFRLGEAMLRIVRNKNRPLLHMMRAWSVVAPHLVEAACHKERHVSQKAVSFIHDVLTEVLTSWAELPHFHFNEALFRPFEHIMQLELCDEDVQDQVITSIGELVEMCSPQILSGWRPLFSALRTVHGSKTDTKDYLLGEYSMGKSQAPVFDVFEAFINTDNIQVFANAATDYIMCLMKFVKGLGEVDYKEIGDCVHASGYSSTDLCLPALDYLRKCSQLLAKIYKMPSKPVFLGARLASLPMRSQERSISSEDGMDCVLQEFDDDTGLIQVWILLLEQLTAAVSNCPRQHQPPTLELLFTLLREVTAVPGPGFGIFAVIQLLLPVMSLWLQRSHGDHSYWDVAAANFKHAIGLSCELVVEHVNSFIHSDIGYESLINQMLKDLFKLLVACVSEPAETISRVGCSCIRYVLVTVGPVFTEEMWRLACCALQDAFSATLEPVKNLLACFHSGSDSFSGDACEVKVAAPSHSPSAEAEYWRIKAMAQQVFMLDTQCSPKTPNNKEGFEHAQSCVLIIELPSDQQSNGHAQKRIPFRTIVVSLLSHQVLLQNLSDILLEEFVKQPEGHERVTPVTSDPSKPTAGFLRYISMTNLAIILDLLLDSYRTARDFDTRPGLKYLLMKVSGVCGAANLYRQSAMSFSLYFQALLCAILSQADSMTAQQVKRILYEEEEGSSDSSHPGSASSEDEDIFEETAQVSPPRGRDKRHPWRAPVPSLSVQPVGSADWAWLVKRLYKLCVDLCNSYIQMHRDLESMLEETALLRGSAGGDHVFFLPLFQSETSTPTSAGGLSARETPSEEGGYRCQTTDVSSASPGDTPTPSPGFRRKEWWESAGNKLYTIATDRTISKLMMEYKRRKHQQQQPQQSHVNLFMKEQGRAAAGGGGIGERRGPVEPQRPPQRPQQLVDQQGPSLRHSVSAGPEVLRQEKRPRSGSTISSHSISLRDSEAQIQAWTNMVLTLLNQVLLLSDSSFLALQPALYPCLSQLSCHVTDARVRQALREWLGRVGRLYDIIL</sequence>
<dbReference type="SUPFAM" id="SSF48371">
    <property type="entry name" value="ARM repeat"/>
    <property type="match status" value="2"/>
</dbReference>
<dbReference type="SMART" id="SM00222">
    <property type="entry name" value="Sec7"/>
    <property type="match status" value="1"/>
</dbReference>
<dbReference type="Ensembl" id="ENSACLT00000081939.1">
    <property type="protein sequence ID" value="ENSACLP00000083730.1"/>
    <property type="gene ID" value="ENSACLG00000001303.2"/>
</dbReference>
<dbReference type="Pfam" id="PF16213">
    <property type="entry name" value="DCB"/>
    <property type="match status" value="1"/>
</dbReference>
<dbReference type="SUPFAM" id="SSF48425">
    <property type="entry name" value="Sec7 domain"/>
    <property type="match status" value="1"/>
</dbReference>
<evidence type="ECO:0000313" key="5">
    <source>
        <dbReference type="Ensembl" id="ENSACLP00000083730.1"/>
    </source>
</evidence>
<proteinExistence type="predicted"/>
<protein>
    <recommendedName>
        <fullName evidence="4">SEC7 domain-containing protein</fullName>
    </recommendedName>
</protein>
<name>A0AAX7VPM2_ASTCA</name>
<dbReference type="InterPro" id="IPR046455">
    <property type="entry name" value="Sec7/BIG1-like_C"/>
</dbReference>
<comment type="subcellular location">
    <subcellularLocation>
        <location evidence="1">Membrane</location>
    </subcellularLocation>
</comment>
<dbReference type="PANTHER" id="PTHR10663">
    <property type="entry name" value="GUANYL-NUCLEOTIDE EXCHANGE FACTOR"/>
    <property type="match status" value="1"/>
</dbReference>
<dbReference type="InterPro" id="IPR000904">
    <property type="entry name" value="Sec7_dom"/>
</dbReference>
<feature type="region of interest" description="Disordered" evidence="3">
    <location>
        <begin position="2009"/>
        <end position="2071"/>
    </location>
</feature>
<feature type="compositionally biased region" description="Low complexity" evidence="3">
    <location>
        <begin position="1807"/>
        <end position="1816"/>
    </location>
</feature>
<dbReference type="GO" id="GO:0016020">
    <property type="term" value="C:membrane"/>
    <property type="evidence" value="ECO:0007669"/>
    <property type="project" value="UniProtKB-SubCell"/>
</dbReference>
<feature type="region of interest" description="Disordered" evidence="3">
    <location>
        <begin position="1913"/>
        <end position="1957"/>
    </location>
</feature>
<dbReference type="Proteomes" id="UP000265100">
    <property type="component" value="Chromosome 13"/>
</dbReference>
<gene>
    <name evidence="5" type="primary">ARFGEF3</name>
</gene>
<dbReference type="GO" id="GO:0005085">
    <property type="term" value="F:guanyl-nucleotide exchange factor activity"/>
    <property type="evidence" value="ECO:0007669"/>
    <property type="project" value="InterPro"/>
</dbReference>
<accession>A0AAX7VPM2</accession>
<organism evidence="5 6">
    <name type="scientific">Astatotilapia calliptera</name>
    <name type="common">Eastern happy</name>
    <name type="synonym">Chromis callipterus</name>
    <dbReference type="NCBI Taxonomy" id="8154"/>
    <lineage>
        <taxon>Eukaryota</taxon>
        <taxon>Metazoa</taxon>
        <taxon>Chordata</taxon>
        <taxon>Craniata</taxon>
        <taxon>Vertebrata</taxon>
        <taxon>Euteleostomi</taxon>
        <taxon>Actinopterygii</taxon>
        <taxon>Neopterygii</taxon>
        <taxon>Teleostei</taxon>
        <taxon>Neoteleostei</taxon>
        <taxon>Acanthomorphata</taxon>
        <taxon>Ovalentaria</taxon>
        <taxon>Cichlomorphae</taxon>
        <taxon>Cichliformes</taxon>
        <taxon>Cichlidae</taxon>
        <taxon>African cichlids</taxon>
        <taxon>Pseudocrenilabrinae</taxon>
        <taxon>Haplochromini</taxon>
        <taxon>Astatotilapia</taxon>
    </lineage>
</organism>
<feature type="compositionally biased region" description="Low complexity" evidence="3">
    <location>
        <begin position="2062"/>
        <end position="2071"/>
    </location>
</feature>
<dbReference type="PANTHER" id="PTHR10663:SF344">
    <property type="entry name" value="BREFELDIN A-INHIBITED GUANINE NUCLEOTIDE-EXCHANGE PROTEIN 3"/>
    <property type="match status" value="1"/>
</dbReference>
<evidence type="ECO:0000256" key="3">
    <source>
        <dbReference type="SAM" id="MobiDB-lite"/>
    </source>
</evidence>
<reference evidence="5" key="3">
    <citation type="submission" date="2025-08" db="UniProtKB">
        <authorList>
            <consortium name="Ensembl"/>
        </authorList>
    </citation>
    <scope>IDENTIFICATION</scope>
</reference>
<evidence type="ECO:0000256" key="2">
    <source>
        <dbReference type="ARBA" id="ARBA00023136"/>
    </source>
</evidence>
<reference evidence="6" key="2">
    <citation type="submission" date="2023-03" db="EMBL/GenBank/DDBJ databases">
        <authorList>
            <consortium name="Wellcome Sanger Institute Data Sharing"/>
        </authorList>
    </citation>
    <scope>NUCLEOTIDE SEQUENCE [LARGE SCALE GENOMIC DNA]</scope>
</reference>
<feature type="region of interest" description="Disordered" evidence="3">
    <location>
        <begin position="486"/>
        <end position="517"/>
    </location>
</feature>
<dbReference type="Pfam" id="PF09324">
    <property type="entry name" value="Sec7-like_HDS"/>
    <property type="match status" value="1"/>
</dbReference>
<evidence type="ECO:0000256" key="1">
    <source>
        <dbReference type="ARBA" id="ARBA00004370"/>
    </source>
</evidence>
<keyword evidence="2" id="KW-0472">Membrane</keyword>
<feature type="region of interest" description="Disordered" evidence="3">
    <location>
        <begin position="540"/>
        <end position="565"/>
    </location>
</feature>
<dbReference type="Pfam" id="PF20252">
    <property type="entry name" value="BIG2_C"/>
    <property type="match status" value="1"/>
</dbReference>
<feature type="region of interest" description="Disordered" evidence="3">
    <location>
        <begin position="1802"/>
        <end position="1844"/>
    </location>
</feature>
<evidence type="ECO:0000313" key="6">
    <source>
        <dbReference type="Proteomes" id="UP000265100"/>
    </source>
</evidence>
<dbReference type="InterPro" id="IPR016024">
    <property type="entry name" value="ARM-type_fold"/>
</dbReference>
<feature type="compositionally biased region" description="Polar residues" evidence="3">
    <location>
        <begin position="1935"/>
        <end position="1949"/>
    </location>
</feature>
<feature type="compositionally biased region" description="Low complexity" evidence="3">
    <location>
        <begin position="2032"/>
        <end position="2041"/>
    </location>
</feature>
<keyword evidence="6" id="KW-1185">Reference proteome</keyword>